<dbReference type="Proteomes" id="UP001153050">
    <property type="component" value="Unassembled WGS sequence"/>
</dbReference>
<comment type="caution">
    <text evidence="2">The sequence shown here is derived from an EMBL/GenBank/DDBJ whole genome shotgun (WGS) entry which is preliminary data.</text>
</comment>
<keyword evidence="3" id="KW-1185">Reference proteome</keyword>
<keyword evidence="1" id="KW-0472">Membrane</keyword>
<keyword evidence="1" id="KW-0812">Transmembrane</keyword>
<protein>
    <submittedName>
        <fullName evidence="2">Uncharacterized protein</fullName>
    </submittedName>
</protein>
<dbReference type="EMBL" id="CAKXZT010000135">
    <property type="protein sequence ID" value="CAH2403869.1"/>
    <property type="molecule type" value="Genomic_DNA"/>
</dbReference>
<accession>A0ABM9E458</accession>
<feature type="transmembrane region" description="Helical" evidence="1">
    <location>
        <begin position="61"/>
        <end position="81"/>
    </location>
</feature>
<name>A0ABM9E458_9HYPH</name>
<reference evidence="2 3" key="1">
    <citation type="submission" date="2022-03" db="EMBL/GenBank/DDBJ databases">
        <authorList>
            <person name="Brunel B."/>
        </authorList>
    </citation>
    <scope>NUCLEOTIDE SEQUENCE [LARGE SCALE GENOMIC DNA]</scope>
    <source>
        <strain evidence="2">STM5069sample</strain>
    </source>
</reference>
<evidence type="ECO:0000313" key="3">
    <source>
        <dbReference type="Proteomes" id="UP001153050"/>
    </source>
</evidence>
<proteinExistence type="predicted"/>
<evidence type="ECO:0000313" key="2">
    <source>
        <dbReference type="EMBL" id="CAH2403869.1"/>
    </source>
</evidence>
<organism evidence="2 3">
    <name type="scientific">Mesorhizobium escarrei</name>
    <dbReference type="NCBI Taxonomy" id="666018"/>
    <lineage>
        <taxon>Bacteria</taxon>
        <taxon>Pseudomonadati</taxon>
        <taxon>Pseudomonadota</taxon>
        <taxon>Alphaproteobacteria</taxon>
        <taxon>Hyphomicrobiales</taxon>
        <taxon>Phyllobacteriaceae</taxon>
        <taxon>Mesorhizobium</taxon>
    </lineage>
</organism>
<gene>
    <name evidence="2" type="ORF">MES5069_40139</name>
</gene>
<evidence type="ECO:0000256" key="1">
    <source>
        <dbReference type="SAM" id="Phobius"/>
    </source>
</evidence>
<sequence>MLGMGERMKIKDIIYRDIDEVPLAEYVEAFSFLTPRVDDKNIQTDVDAQNAKSKYLIAYECYRILISLLVVFLVIFANVIISGNVQLDYERIMRGNSFMKAWPWIKPYFCNSWRRINLIRLGIGMTTIGSHIYAV</sequence>
<keyword evidence="1" id="KW-1133">Transmembrane helix</keyword>